<reference evidence="1 2" key="1">
    <citation type="submission" date="2016-08" db="EMBL/GenBank/DDBJ databases">
        <title>Analysis of Carbohydrate Active Enzymes in Thermogemmatispora T81 Reveals Carbohydrate Degradation Ability.</title>
        <authorList>
            <person name="Tomazini A."/>
            <person name="Lal S."/>
            <person name="Stott M."/>
            <person name="Henrissat B."/>
            <person name="Polikarpov I."/>
            <person name="Sparling R."/>
            <person name="Levin D.B."/>
        </authorList>
    </citation>
    <scope>NUCLEOTIDE SEQUENCE [LARGE SCALE GENOMIC DNA]</scope>
    <source>
        <strain evidence="1 2">T81</strain>
    </source>
</reference>
<dbReference type="EMBL" id="MCIF01000002">
    <property type="protein sequence ID" value="RAQ96249.1"/>
    <property type="molecule type" value="Genomic_DNA"/>
</dbReference>
<evidence type="ECO:0000313" key="2">
    <source>
        <dbReference type="Proteomes" id="UP000248706"/>
    </source>
</evidence>
<evidence type="ECO:0000313" key="1">
    <source>
        <dbReference type="EMBL" id="RAQ96249.1"/>
    </source>
</evidence>
<sequence>MSTRLQADIDPVEIQTLIAILREWGIYYLVASAPPPAGTSTTVDPVELLLRLASCSFPLVENATISLFILHPELAPAAQEVLQRCEGEPRERLAVLILATLYLQRWWFFRLAFALGRLSTFPEEPFASLWQERQVPPPSTDGGRAGLPALEKYLQRRYGLPLNFMADWQNQIDHLLEQEEAKRRVVPLKVIETLRKLSQQQLQALSGKEQC</sequence>
<protein>
    <submittedName>
        <fullName evidence="1">Uncharacterized protein</fullName>
    </submittedName>
</protein>
<keyword evidence="2" id="KW-1185">Reference proteome</keyword>
<gene>
    <name evidence="1" type="ORF">A4R35_11955</name>
</gene>
<dbReference type="Proteomes" id="UP000248706">
    <property type="component" value="Unassembled WGS sequence"/>
</dbReference>
<dbReference type="OrthoDB" id="9976697at2"/>
<comment type="caution">
    <text evidence="1">The sequence shown here is derived from an EMBL/GenBank/DDBJ whole genome shotgun (WGS) entry which is preliminary data.</text>
</comment>
<organism evidence="1 2">
    <name type="scientific">Thermogemmatispora tikiterensis</name>
    <dbReference type="NCBI Taxonomy" id="1825093"/>
    <lineage>
        <taxon>Bacteria</taxon>
        <taxon>Bacillati</taxon>
        <taxon>Chloroflexota</taxon>
        <taxon>Ktedonobacteria</taxon>
        <taxon>Thermogemmatisporales</taxon>
        <taxon>Thermogemmatisporaceae</taxon>
        <taxon>Thermogemmatispora</taxon>
    </lineage>
</organism>
<proteinExistence type="predicted"/>
<dbReference type="RefSeq" id="WP_112429670.1">
    <property type="nucleotide sequence ID" value="NZ_MCIF01000002.1"/>
</dbReference>
<accession>A0A328VGX4</accession>
<dbReference type="AlphaFoldDB" id="A0A328VGX4"/>
<name>A0A328VGX4_9CHLR</name>